<accession>A0A7C9J709</accession>
<organism evidence="3 4">
    <name type="scientific">Solidesulfovibrio aerotolerans</name>
    <dbReference type="NCBI Taxonomy" id="295255"/>
    <lineage>
        <taxon>Bacteria</taxon>
        <taxon>Pseudomonadati</taxon>
        <taxon>Thermodesulfobacteriota</taxon>
        <taxon>Desulfovibrionia</taxon>
        <taxon>Desulfovibrionales</taxon>
        <taxon>Desulfovibrionaceae</taxon>
        <taxon>Solidesulfovibrio</taxon>
    </lineage>
</organism>
<dbReference type="AlphaFoldDB" id="A0A7C9J709"/>
<dbReference type="InterPro" id="IPR007712">
    <property type="entry name" value="RelE/ParE_toxin"/>
</dbReference>
<gene>
    <name evidence="3" type="ORF">GTA51_02345</name>
</gene>
<reference evidence="3 4" key="1">
    <citation type="submission" date="2020-01" db="EMBL/GenBank/DDBJ databases">
        <title>Genome sequence of Desulfovibrio aerotolerans DSM 16695(T).</title>
        <authorList>
            <person name="Karnachuk O."/>
            <person name="Avakyan M."/>
            <person name="Mardanov A."/>
            <person name="Kadnikov V."/>
            <person name="Ravin N."/>
        </authorList>
    </citation>
    <scope>NUCLEOTIDE SEQUENCE [LARGE SCALE GENOMIC DNA]</scope>
    <source>
        <strain evidence="3 4">DSM 16695</strain>
    </source>
</reference>
<evidence type="ECO:0000256" key="2">
    <source>
        <dbReference type="ARBA" id="ARBA00022649"/>
    </source>
</evidence>
<proteinExistence type="inferred from homology"/>
<name>A0A7C9J709_9BACT</name>
<keyword evidence="2" id="KW-1277">Toxin-antitoxin system</keyword>
<dbReference type="RefSeq" id="WP_160958343.1">
    <property type="nucleotide sequence ID" value="NZ_WVUD01000002.1"/>
</dbReference>
<dbReference type="NCBIfam" id="TIGR02385">
    <property type="entry name" value="RelE_StbE"/>
    <property type="match status" value="1"/>
</dbReference>
<evidence type="ECO:0000313" key="4">
    <source>
        <dbReference type="Proteomes" id="UP000482487"/>
    </source>
</evidence>
<evidence type="ECO:0000256" key="1">
    <source>
        <dbReference type="ARBA" id="ARBA00006226"/>
    </source>
</evidence>
<comment type="caution">
    <text evidence="3">The sequence shown here is derived from an EMBL/GenBank/DDBJ whole genome shotgun (WGS) entry which is preliminary data.</text>
</comment>
<dbReference type="Gene3D" id="3.30.2310.20">
    <property type="entry name" value="RelE-like"/>
    <property type="match status" value="1"/>
</dbReference>
<dbReference type="OrthoDB" id="9798046at2"/>
<sequence length="96" mass="10883">MSIEWTEWAANDLDSLLDYIEQDDLPTALRVGREIIDAVSRLESFPGMGRPGRIKGTRELVLVPCALPYVVIYEVSAKSIFILRVLHSTQQWPPMP</sequence>
<evidence type="ECO:0000313" key="3">
    <source>
        <dbReference type="EMBL" id="MYL81978.1"/>
    </source>
</evidence>
<dbReference type="InterPro" id="IPR051803">
    <property type="entry name" value="TA_system_RelE-like_toxin"/>
</dbReference>
<dbReference type="EMBL" id="WVUD01000002">
    <property type="protein sequence ID" value="MYL81978.1"/>
    <property type="molecule type" value="Genomic_DNA"/>
</dbReference>
<dbReference type="Proteomes" id="UP000482487">
    <property type="component" value="Unassembled WGS sequence"/>
</dbReference>
<comment type="similarity">
    <text evidence="1">Belongs to the RelE toxin family.</text>
</comment>
<dbReference type="PANTHER" id="PTHR33755">
    <property type="entry name" value="TOXIN PARE1-RELATED"/>
    <property type="match status" value="1"/>
</dbReference>
<dbReference type="InterPro" id="IPR035093">
    <property type="entry name" value="RelE/ParE_toxin_dom_sf"/>
</dbReference>
<keyword evidence="4" id="KW-1185">Reference proteome</keyword>
<dbReference type="Pfam" id="PF05016">
    <property type="entry name" value="ParE_toxin"/>
    <property type="match status" value="1"/>
</dbReference>
<protein>
    <submittedName>
        <fullName evidence="3">Type II toxin-antitoxin system mRNA interferase toxin, RelE/StbE family</fullName>
    </submittedName>
</protein>